<dbReference type="Pfam" id="PF00128">
    <property type="entry name" value="Alpha-amylase"/>
    <property type="match status" value="1"/>
</dbReference>
<dbReference type="GO" id="GO:0005975">
    <property type="term" value="P:carbohydrate metabolic process"/>
    <property type="evidence" value="ECO:0007669"/>
    <property type="project" value="InterPro"/>
</dbReference>
<dbReference type="PRINTS" id="PR00110">
    <property type="entry name" value="ALPHAAMYLASE"/>
</dbReference>
<evidence type="ECO:0000259" key="10">
    <source>
        <dbReference type="SMART" id="SM00642"/>
    </source>
</evidence>
<feature type="binding site" evidence="8">
    <location>
        <position position="428"/>
    </location>
    <ligand>
        <name>Ca(2+)</name>
        <dbReference type="ChEBI" id="CHEBI:29108"/>
        <label>3</label>
    </ligand>
</feature>
<evidence type="ECO:0000256" key="6">
    <source>
        <dbReference type="ARBA" id="ARBA00023295"/>
    </source>
</evidence>
<feature type="binding site" evidence="8">
    <location>
        <position position="203"/>
    </location>
    <ligand>
        <name>Ca(2+)</name>
        <dbReference type="ChEBI" id="CHEBI:29108"/>
        <label>2</label>
    </ligand>
</feature>
<feature type="active site" description="Nucleophile" evidence="7">
    <location>
        <position position="232"/>
    </location>
</feature>
<feature type="binding site" evidence="8">
    <location>
        <position position="301"/>
    </location>
    <ligand>
        <name>Ca(2+)</name>
        <dbReference type="ChEBI" id="CHEBI:29108"/>
        <label>3</label>
    </ligand>
</feature>
<evidence type="ECO:0000313" key="12">
    <source>
        <dbReference type="Proteomes" id="UP000659630"/>
    </source>
</evidence>
<feature type="active site" description="Proton donor" evidence="7">
    <location>
        <position position="262"/>
    </location>
</feature>
<evidence type="ECO:0000256" key="1">
    <source>
        <dbReference type="ARBA" id="ARBA00001913"/>
    </source>
</evidence>
<organism evidence="11 12">
    <name type="scientific">Anaerofilum hominis</name>
    <dbReference type="NCBI Taxonomy" id="2763016"/>
    <lineage>
        <taxon>Bacteria</taxon>
        <taxon>Bacillati</taxon>
        <taxon>Bacillota</taxon>
        <taxon>Clostridia</taxon>
        <taxon>Eubacteriales</taxon>
        <taxon>Oscillospiraceae</taxon>
        <taxon>Anaerofilum</taxon>
    </lineage>
</organism>
<evidence type="ECO:0000313" key="11">
    <source>
        <dbReference type="EMBL" id="MBC5581019.1"/>
    </source>
</evidence>
<dbReference type="InterPro" id="IPR006047">
    <property type="entry name" value="GH13_cat_dom"/>
</dbReference>
<dbReference type="GO" id="GO:0005509">
    <property type="term" value="F:calcium ion binding"/>
    <property type="evidence" value="ECO:0007669"/>
    <property type="project" value="InterPro"/>
</dbReference>
<feature type="binding site" evidence="8">
    <location>
        <position position="201"/>
    </location>
    <ligand>
        <name>Ca(2+)</name>
        <dbReference type="ChEBI" id="CHEBI:29108"/>
        <label>1</label>
    </ligand>
</feature>
<dbReference type="RefSeq" id="WP_186887394.1">
    <property type="nucleotide sequence ID" value="NZ_JACONZ010000002.1"/>
</dbReference>
<protein>
    <submittedName>
        <fullName evidence="11">Alpha-amylase</fullName>
        <ecNumber evidence="11">3.2.1.1</ecNumber>
    </submittedName>
</protein>
<dbReference type="InterPro" id="IPR013776">
    <property type="entry name" value="A-amylase_thermo"/>
</dbReference>
<evidence type="ECO:0000256" key="8">
    <source>
        <dbReference type="PIRSR" id="PIRSR001021-2"/>
    </source>
</evidence>
<feature type="binding site" evidence="8">
    <location>
        <position position="105"/>
    </location>
    <ligand>
        <name>Ca(2+)</name>
        <dbReference type="ChEBI" id="CHEBI:29108"/>
        <label>1</label>
    </ligand>
</feature>
<feature type="domain" description="Glycosyl hydrolase family 13 catalytic" evidence="10">
    <location>
        <begin position="5"/>
        <end position="389"/>
    </location>
</feature>
<comment type="caution">
    <text evidence="11">The sequence shown here is derived from an EMBL/GenBank/DDBJ whole genome shotgun (WGS) entry which is preliminary data.</text>
</comment>
<evidence type="ECO:0000256" key="5">
    <source>
        <dbReference type="ARBA" id="ARBA00023277"/>
    </source>
</evidence>
<dbReference type="SMART" id="SM00642">
    <property type="entry name" value="Aamy"/>
    <property type="match status" value="1"/>
</dbReference>
<dbReference type="Proteomes" id="UP000659630">
    <property type="component" value="Unassembled WGS sequence"/>
</dbReference>
<dbReference type="Gene3D" id="2.60.40.1180">
    <property type="entry name" value="Golgi alpha-mannosidase II"/>
    <property type="match status" value="1"/>
</dbReference>
<keyword evidence="5" id="KW-0119">Carbohydrate metabolism</keyword>
<keyword evidence="4 11" id="KW-0378">Hydrolase</keyword>
<keyword evidence="6 11" id="KW-0326">Glycosidase</keyword>
<dbReference type="NCBIfam" id="NF006969">
    <property type="entry name" value="PRK09441.1-2"/>
    <property type="match status" value="1"/>
</dbReference>
<keyword evidence="3 8" id="KW-0479">Metal-binding</keyword>
<evidence type="ECO:0000256" key="4">
    <source>
        <dbReference type="ARBA" id="ARBA00022801"/>
    </source>
</evidence>
<keyword evidence="12" id="KW-1185">Reference proteome</keyword>
<dbReference type="SUPFAM" id="SSF51445">
    <property type="entry name" value="(Trans)glycosidases"/>
    <property type="match status" value="1"/>
</dbReference>
<name>A0A923KXT1_9FIRM</name>
<evidence type="ECO:0000256" key="2">
    <source>
        <dbReference type="ARBA" id="ARBA00008061"/>
    </source>
</evidence>
<comment type="similarity">
    <text evidence="2 9">Belongs to the glycosyl hydrolase 13 family.</text>
</comment>
<dbReference type="NCBIfam" id="NF006968">
    <property type="entry name" value="PRK09441.1-1"/>
    <property type="match status" value="1"/>
</dbReference>
<dbReference type="EMBL" id="JACONZ010000002">
    <property type="protein sequence ID" value="MBC5581019.1"/>
    <property type="molecule type" value="Genomic_DNA"/>
</dbReference>
<dbReference type="PANTHER" id="PTHR43447">
    <property type="entry name" value="ALPHA-AMYLASE"/>
    <property type="match status" value="1"/>
</dbReference>
<feature type="binding site" evidence="8">
    <location>
        <position position="236"/>
    </location>
    <ligand>
        <name>Ca(2+)</name>
        <dbReference type="ChEBI" id="CHEBI:29108"/>
        <label>1</label>
    </ligand>
</feature>
<feature type="binding site" evidence="8">
    <location>
        <position position="162"/>
    </location>
    <ligand>
        <name>Ca(2+)</name>
        <dbReference type="ChEBI" id="CHEBI:29108"/>
        <label>2</label>
    </ligand>
</feature>
<dbReference type="InterPro" id="IPR017853">
    <property type="entry name" value="GH"/>
</dbReference>
<feature type="binding site" evidence="8">
    <location>
        <position position="195"/>
    </location>
    <ligand>
        <name>Ca(2+)</name>
        <dbReference type="ChEBI" id="CHEBI:29108"/>
        <label>1</label>
    </ligand>
</feature>
<sequence length="480" mass="53369">MEVNETLMQFFEWYLPADCGHWQRAAAAAPALAAQGITGVWLPPAYKGAAGREDVGYGVYDTYDLGEFDQKGTVPTKYGTKDEYLAAVRALQGAGISVYADVVLNHRMGADGWEEVLAAEDDGGDRNREVSGEERIRAYTRFDFPGRGGKYSDFHWNWRHFDGVDWDEARRKKAVYQFEGKQWEQDVDGEKGNYDYLMGADLDMDSPEVLAELDRWGDWYLETTGVDGFRLDAVKHIRFTFFRDWLDRLRRQSGRPLFAVGEYWTPDTGALLHYLEECGSCMSLFDVPLHFNFYAASHGGGGYDMRNILKGTLLEARPASAVTFVDNHDTQPGQALQSWVDGWFKPLAYALILLRQEGLPCVFYGDYYGIPHDGIDPVGGPLLAMLRVRAERAFGPQHDYFDDPNVIGWTREGDDAHPGSGLAAVLSDGAGGPKRMYVGQRHAGATFAPVTGGGVAVLVEPDGWGCFSVDGGNARVYVRI</sequence>
<evidence type="ECO:0000256" key="9">
    <source>
        <dbReference type="RuleBase" id="RU003615"/>
    </source>
</evidence>
<dbReference type="SUPFAM" id="SSF51011">
    <property type="entry name" value="Glycosyl hydrolase domain"/>
    <property type="match status" value="1"/>
</dbReference>
<evidence type="ECO:0000256" key="3">
    <source>
        <dbReference type="ARBA" id="ARBA00022723"/>
    </source>
</evidence>
<dbReference type="AlphaFoldDB" id="A0A923KXT1"/>
<keyword evidence="8" id="KW-0106">Calcium</keyword>
<comment type="cofactor">
    <cofactor evidence="1">
        <name>Ca(2+)</name>
        <dbReference type="ChEBI" id="CHEBI:29108"/>
    </cofactor>
</comment>
<dbReference type="GO" id="GO:0004556">
    <property type="term" value="F:alpha-amylase activity"/>
    <property type="evidence" value="ECO:0007669"/>
    <property type="project" value="UniProtKB-EC"/>
</dbReference>
<gene>
    <name evidence="11" type="ORF">H8S23_05830</name>
</gene>
<dbReference type="CDD" id="cd11318">
    <property type="entry name" value="AmyAc_bac_fung_AmyA"/>
    <property type="match status" value="1"/>
</dbReference>
<dbReference type="EC" id="3.2.1.1" evidence="11"/>
<dbReference type="InterPro" id="IPR013780">
    <property type="entry name" value="Glyco_hydro_b"/>
</dbReference>
<dbReference type="Gene3D" id="3.20.20.80">
    <property type="entry name" value="Glycosidases"/>
    <property type="match status" value="1"/>
</dbReference>
<evidence type="ECO:0000256" key="7">
    <source>
        <dbReference type="PIRSR" id="PIRSR001021-1"/>
    </source>
</evidence>
<dbReference type="PIRSF" id="PIRSF001021">
    <property type="entry name" value="Alph-amls_thrmst"/>
    <property type="match status" value="1"/>
</dbReference>
<proteinExistence type="inferred from homology"/>
<dbReference type="InterPro" id="IPR006046">
    <property type="entry name" value="Alpha_amylase"/>
</dbReference>
<reference evidence="11" key="1">
    <citation type="submission" date="2020-08" db="EMBL/GenBank/DDBJ databases">
        <title>Genome public.</title>
        <authorList>
            <person name="Liu C."/>
            <person name="Sun Q."/>
        </authorList>
    </citation>
    <scope>NUCLEOTIDE SEQUENCE</scope>
    <source>
        <strain evidence="11">BX8</strain>
    </source>
</reference>
<dbReference type="Gene3D" id="2.40.30.140">
    <property type="match status" value="1"/>
</dbReference>
<accession>A0A923KXT1</accession>